<keyword evidence="1" id="KW-0812">Transmembrane</keyword>
<protein>
    <submittedName>
        <fullName evidence="2">Uncharacterized protein</fullName>
    </submittedName>
</protein>
<feature type="transmembrane region" description="Helical" evidence="1">
    <location>
        <begin position="7"/>
        <end position="25"/>
    </location>
</feature>
<proteinExistence type="predicted"/>
<keyword evidence="1" id="KW-0472">Membrane</keyword>
<organism evidence="2">
    <name type="scientific">marine sediment metagenome</name>
    <dbReference type="NCBI Taxonomy" id="412755"/>
    <lineage>
        <taxon>unclassified sequences</taxon>
        <taxon>metagenomes</taxon>
        <taxon>ecological metagenomes</taxon>
    </lineage>
</organism>
<evidence type="ECO:0000313" key="2">
    <source>
        <dbReference type="EMBL" id="GAI71930.1"/>
    </source>
</evidence>
<accession>X1S921</accession>
<dbReference type="EMBL" id="BARW01001056">
    <property type="protein sequence ID" value="GAI71930.1"/>
    <property type="molecule type" value="Genomic_DNA"/>
</dbReference>
<evidence type="ECO:0000256" key="1">
    <source>
        <dbReference type="SAM" id="Phobius"/>
    </source>
</evidence>
<comment type="caution">
    <text evidence="2">The sequence shown here is derived from an EMBL/GenBank/DDBJ whole genome shotgun (WGS) entry which is preliminary data.</text>
</comment>
<name>X1S921_9ZZZZ</name>
<sequence length="127" mass="13944">MAHLFNILTIVVDVAAFIRLGYAPLPTMEWVIVAFLLSPILSFIITMASVIVSSKSTDIRSAQGIGAVIIVPIYLVIGLQLAGFFLLNITYLLIGCLVLLAVCPLVLRLAVKIFDRENILTKWKMKA</sequence>
<feature type="transmembrane region" description="Helical" evidence="1">
    <location>
        <begin position="64"/>
        <end position="85"/>
    </location>
</feature>
<reference evidence="2" key="1">
    <citation type="journal article" date="2014" name="Front. Microbiol.">
        <title>High frequency of phylogenetically diverse reductive dehalogenase-homologous genes in deep subseafloor sedimentary metagenomes.</title>
        <authorList>
            <person name="Kawai M."/>
            <person name="Futagami T."/>
            <person name="Toyoda A."/>
            <person name="Takaki Y."/>
            <person name="Nishi S."/>
            <person name="Hori S."/>
            <person name="Arai W."/>
            <person name="Tsubouchi T."/>
            <person name="Morono Y."/>
            <person name="Uchiyama I."/>
            <person name="Ito T."/>
            <person name="Fujiyama A."/>
            <person name="Inagaki F."/>
            <person name="Takami H."/>
        </authorList>
    </citation>
    <scope>NUCLEOTIDE SEQUENCE</scope>
    <source>
        <strain evidence="2">Expedition CK06-06</strain>
    </source>
</reference>
<gene>
    <name evidence="2" type="ORF">S12H4_03669</name>
</gene>
<feature type="transmembrane region" description="Helical" evidence="1">
    <location>
        <begin position="91"/>
        <end position="111"/>
    </location>
</feature>
<dbReference type="AlphaFoldDB" id="X1S921"/>
<keyword evidence="1" id="KW-1133">Transmembrane helix</keyword>
<feature type="transmembrane region" description="Helical" evidence="1">
    <location>
        <begin position="31"/>
        <end position="52"/>
    </location>
</feature>